<protein>
    <submittedName>
        <fullName evidence="1">Probable glutamate-cysteine ligase</fullName>
    </submittedName>
</protein>
<dbReference type="GO" id="GO:0016874">
    <property type="term" value="F:ligase activity"/>
    <property type="evidence" value="ECO:0007669"/>
    <property type="project" value="UniProtKB-KW"/>
</dbReference>
<gene>
    <name evidence="1" type="ORF">MB2181_01420</name>
</gene>
<dbReference type="InterPro" id="IPR042520">
    <property type="entry name" value="GshA_N"/>
</dbReference>
<reference evidence="1 2" key="1">
    <citation type="submission" date="2006-11" db="EMBL/GenBank/DDBJ databases">
        <authorList>
            <person name="Giovannoni S."/>
            <person name="Vergin K."/>
            <person name="Ferriera S."/>
            <person name="Johnson J."/>
            <person name="Kravitz S."/>
            <person name="Beeson K."/>
            <person name="Sutton G."/>
            <person name="Rogers Y.-H."/>
            <person name="Friedman R."/>
            <person name="Frazier M."/>
            <person name="Venter J.C."/>
        </authorList>
    </citation>
    <scope>NUCLEOTIDE SEQUENCE [LARGE SCALE GENOMIC DNA]</scope>
    <source>
        <strain evidence="1 2">HTCC2181</strain>
    </source>
</reference>
<dbReference type="AlphaFoldDB" id="A0P581"/>
<dbReference type="InterPro" id="IPR011718">
    <property type="entry name" value="GshA"/>
</dbReference>
<keyword evidence="2" id="KW-1185">Reference proteome</keyword>
<evidence type="ECO:0000313" key="2">
    <source>
        <dbReference type="Proteomes" id="UP000054262"/>
    </source>
</evidence>
<dbReference type="NCBIfam" id="TIGR02049">
    <property type="entry name" value="gshA_ferroox"/>
    <property type="match status" value="1"/>
</dbReference>
<dbReference type="Proteomes" id="UP000054262">
    <property type="component" value="Unassembled WGS sequence"/>
</dbReference>
<accession>A0P581</accession>
<evidence type="ECO:0000313" key="1">
    <source>
        <dbReference type="EMBL" id="EAV46691.1"/>
    </source>
</evidence>
<name>A0P581_9PROT</name>
<keyword evidence="1" id="KW-0436">Ligase</keyword>
<dbReference type="EMBL" id="AAUX01000001">
    <property type="protein sequence ID" value="EAV46691.1"/>
    <property type="molecule type" value="Genomic_DNA"/>
</dbReference>
<dbReference type="SUPFAM" id="SSF56059">
    <property type="entry name" value="Glutathione synthetase ATP-binding domain-like"/>
    <property type="match status" value="1"/>
</dbReference>
<dbReference type="Gene3D" id="3.40.50.11280">
    <property type="entry name" value="Glutamate-cysteine ligase, N-terminal domain"/>
    <property type="match status" value="1"/>
</dbReference>
<organism evidence="1 2">
    <name type="scientific">Methylophilales bacterium HTCC2181</name>
    <dbReference type="NCBI Taxonomy" id="383631"/>
    <lineage>
        <taxon>Bacteria</taxon>
        <taxon>Pseudomonadati</taxon>
        <taxon>Pseudomonadota</taxon>
        <taxon>Betaproteobacteria</taxon>
        <taxon>Nitrosomonadales</taxon>
        <taxon>OM43 clade</taxon>
    </lineage>
</organism>
<sequence length="437" mass="49925">MQIFRLKDYKVIPKLNIEMSSELFKLEQYIVNHSCDIEHWFRTQWQEHQAPFYASVDLRNSGFKLAPVDTNLFPGGFNNLCETFIPLSIQAASIAIEKICPDAKKILIIPENHTRNTFYLEHLSCLCNILQKAGLEVRFGTINKEILEPLNLKLEGNKSILIEPIVKKNHGLVVNNVDGSSFRPCAILLNNDLSVEIPSILENIDQTIIPPVHAGWCTRRKTQHFEYYNAVANEFASFSGIDPWLINPYFEKLNGLDFHEHKGEEELFTKVELLLQKIKKKYDQYQIRHEPYVVIKADAGTYGMGIMIAKKAEDVLSLNRKKRNKMSVIKEGSKVTEVIIQEGIHTEETIEGAVTEPVIYMIDHFVIGGFYRVHTTKDKDENLNAPGMHFIPQPFETSCLMPDQGRPCDDEANRFYAYGVIARLALIAAARELEDNS</sequence>
<proteinExistence type="predicted"/>
<dbReference type="Pfam" id="PF08886">
    <property type="entry name" value="GshA"/>
    <property type="match status" value="1"/>
</dbReference>
<comment type="caution">
    <text evidence="1">The sequence shown here is derived from an EMBL/GenBank/DDBJ whole genome shotgun (WGS) entry which is preliminary data.</text>
</comment>